<evidence type="ECO:0000259" key="1">
    <source>
        <dbReference type="Pfam" id="PF16403"/>
    </source>
</evidence>
<dbReference type="InterPro" id="IPR032179">
    <property type="entry name" value="Cry22Aa_Ig-like"/>
</dbReference>
<proteinExistence type="predicted"/>
<dbReference type="PROSITE" id="PS51257">
    <property type="entry name" value="PROKAR_LIPOPROTEIN"/>
    <property type="match status" value="1"/>
</dbReference>
<comment type="caution">
    <text evidence="2">The sequence shown here is derived from an EMBL/GenBank/DDBJ whole genome shotgun (WGS) entry which is preliminary data.</text>
</comment>
<reference evidence="2 3" key="1">
    <citation type="submission" date="2017-11" db="EMBL/GenBank/DDBJ databases">
        <title>Infants hospitalized years apart are colonized by the same room-sourced microbial strains.</title>
        <authorList>
            <person name="Brooks B."/>
            <person name="Olm M.R."/>
            <person name="Firek B.A."/>
            <person name="Baker R."/>
            <person name="Thomas B.C."/>
            <person name="Morowitz M.J."/>
            <person name="Banfield J.F."/>
        </authorList>
    </citation>
    <scope>NUCLEOTIDE SEQUENCE [LARGE SCALE GENOMIC DNA]</scope>
    <source>
        <strain evidence="2">S2_009_000_R2_76</strain>
    </source>
</reference>
<protein>
    <submittedName>
        <fullName evidence="2">DUF5011 domain-containing protein</fullName>
    </submittedName>
</protein>
<sequence>MKQIFYFLLLVAIGSFSCTKDDVVQTDTQVGSSKITYYATVTIKGDQYMSVVKDGTFTDPGATAVVDGEEIQVTTSGSVNTAVPGLYTITYTGTNSDGYSSSGSRTVAVLPAAENASSNIAGSYVYVANTAYSNTITKVASGLYNCSNTWGASTIPALLVCVDGTNIFIYSQSSPFGTLSTTTGSSITSTGRLTLEITIPSQDISGSKRVWQKQ</sequence>
<organism evidence="2 3">
    <name type="scientific">Pseudopedobacter saltans</name>
    <dbReference type="NCBI Taxonomy" id="151895"/>
    <lineage>
        <taxon>Bacteria</taxon>
        <taxon>Pseudomonadati</taxon>
        <taxon>Bacteroidota</taxon>
        <taxon>Sphingobacteriia</taxon>
        <taxon>Sphingobacteriales</taxon>
        <taxon>Sphingobacteriaceae</taxon>
        <taxon>Pseudopedobacter</taxon>
    </lineage>
</organism>
<feature type="domain" description="Pesticidal crystal protein Cry22Aa Ig-like" evidence="1">
    <location>
        <begin position="42"/>
        <end position="109"/>
    </location>
</feature>
<evidence type="ECO:0000313" key="3">
    <source>
        <dbReference type="Proteomes" id="UP000249645"/>
    </source>
</evidence>
<name>A0A2W5FB64_9SPHI</name>
<gene>
    <name evidence="2" type="ORF">DI598_00410</name>
</gene>
<accession>A0A2W5FB64</accession>
<dbReference type="Proteomes" id="UP000249645">
    <property type="component" value="Unassembled WGS sequence"/>
</dbReference>
<dbReference type="InterPro" id="IPR013783">
    <property type="entry name" value="Ig-like_fold"/>
</dbReference>
<dbReference type="AlphaFoldDB" id="A0A2W5FB64"/>
<evidence type="ECO:0000313" key="2">
    <source>
        <dbReference type="EMBL" id="PZP52608.1"/>
    </source>
</evidence>
<dbReference type="EMBL" id="QFOI01000002">
    <property type="protein sequence ID" value="PZP52608.1"/>
    <property type="molecule type" value="Genomic_DNA"/>
</dbReference>
<dbReference type="Pfam" id="PF16403">
    <property type="entry name" value="Bact_surface_Ig-like"/>
    <property type="match status" value="1"/>
</dbReference>
<dbReference type="Gene3D" id="2.60.40.10">
    <property type="entry name" value="Immunoglobulins"/>
    <property type="match status" value="1"/>
</dbReference>